<accession>A0ABR2VXQ7</accession>
<gene>
    <name evidence="1" type="ORF">K7432_008998</name>
</gene>
<dbReference type="EMBL" id="JASJQH010007406">
    <property type="protein sequence ID" value="KAK9709491.1"/>
    <property type="molecule type" value="Genomic_DNA"/>
</dbReference>
<comment type="caution">
    <text evidence="1">The sequence shown here is derived from an EMBL/GenBank/DDBJ whole genome shotgun (WGS) entry which is preliminary data.</text>
</comment>
<reference evidence="1 2" key="1">
    <citation type="submission" date="2023-04" db="EMBL/GenBank/DDBJ databases">
        <title>Genome of Basidiobolus ranarum AG-B5.</title>
        <authorList>
            <person name="Stajich J.E."/>
            <person name="Carter-House D."/>
            <person name="Gryganskyi A."/>
        </authorList>
    </citation>
    <scope>NUCLEOTIDE SEQUENCE [LARGE SCALE GENOMIC DNA]</scope>
    <source>
        <strain evidence="1 2">AG-B5</strain>
    </source>
</reference>
<organism evidence="1 2">
    <name type="scientific">Basidiobolus ranarum</name>
    <dbReference type="NCBI Taxonomy" id="34480"/>
    <lineage>
        <taxon>Eukaryota</taxon>
        <taxon>Fungi</taxon>
        <taxon>Fungi incertae sedis</taxon>
        <taxon>Zoopagomycota</taxon>
        <taxon>Entomophthoromycotina</taxon>
        <taxon>Basidiobolomycetes</taxon>
        <taxon>Basidiobolales</taxon>
        <taxon>Basidiobolaceae</taxon>
        <taxon>Basidiobolus</taxon>
    </lineage>
</organism>
<evidence type="ECO:0000313" key="1">
    <source>
        <dbReference type="EMBL" id="KAK9709491.1"/>
    </source>
</evidence>
<protein>
    <submittedName>
        <fullName evidence="1">Uncharacterized protein</fullName>
    </submittedName>
</protein>
<evidence type="ECO:0000313" key="2">
    <source>
        <dbReference type="Proteomes" id="UP001479436"/>
    </source>
</evidence>
<sequence length="88" mass="10391">MSDKPELNTTYEKIYEQGTNITPTRADKLEKSGRRASLDAKRKRKSLMLSVETMERFQSSKSRHPEFRDFSNDRFLLYLLELENNSSK</sequence>
<dbReference type="Proteomes" id="UP001479436">
    <property type="component" value="Unassembled WGS sequence"/>
</dbReference>
<proteinExistence type="predicted"/>
<keyword evidence="2" id="KW-1185">Reference proteome</keyword>
<name>A0ABR2VXQ7_9FUNG</name>